<sequence length="111" mass="11967">MQKTMITATTVFALLMSAGASMAGPLNGHSFGGNAHDVRSSVSQAIGNTDKMAHTYHADHGFGQDQNNLTSTQSTSSSAKITYPVNRPQDTHAIMDVAKENPQQLLEMYRK</sequence>
<dbReference type="RefSeq" id="WP_024099466.1">
    <property type="nucleotide sequence ID" value="NZ_CP010591.1"/>
</dbReference>
<keyword evidence="2" id="KW-0732">Signal</keyword>
<feature type="region of interest" description="Disordered" evidence="1">
    <location>
        <begin position="53"/>
        <end position="90"/>
    </location>
</feature>
<proteinExistence type="predicted"/>
<protein>
    <submittedName>
        <fullName evidence="3">Outer membrane autotransporter</fullName>
    </submittedName>
</protein>
<feature type="signal peptide" evidence="2">
    <location>
        <begin position="1"/>
        <end position="23"/>
    </location>
</feature>
<dbReference type="AlphaFoldDB" id="A0AAC9ZD97"/>
<geneLocation type="plasmid" evidence="4">
    <name>pp63_b</name>
</geneLocation>
<evidence type="ECO:0000256" key="2">
    <source>
        <dbReference type="SAM" id="SignalP"/>
    </source>
</evidence>
<gene>
    <name evidence="3" type="ORF">PhaeoP63_03986</name>
</gene>
<keyword evidence="3" id="KW-0614">Plasmid</keyword>
<evidence type="ECO:0000256" key="1">
    <source>
        <dbReference type="SAM" id="MobiDB-lite"/>
    </source>
</evidence>
<evidence type="ECO:0000313" key="4">
    <source>
        <dbReference type="Proteomes" id="UP000217545"/>
    </source>
</evidence>
<accession>A0AAC9ZD97</accession>
<feature type="chain" id="PRO_5042138306" evidence="2">
    <location>
        <begin position="24"/>
        <end position="111"/>
    </location>
</feature>
<organism evidence="3 4">
    <name type="scientific">Phaeobacter gallaeciensis</name>
    <dbReference type="NCBI Taxonomy" id="60890"/>
    <lineage>
        <taxon>Bacteria</taxon>
        <taxon>Pseudomonadati</taxon>
        <taxon>Pseudomonadota</taxon>
        <taxon>Alphaproteobacteria</taxon>
        <taxon>Rhodobacterales</taxon>
        <taxon>Roseobacteraceae</taxon>
        <taxon>Phaeobacter</taxon>
    </lineage>
</organism>
<name>A0AAC9ZD97_9RHOB</name>
<dbReference type="EMBL" id="CP010786">
    <property type="protein sequence ID" value="ATF08018.1"/>
    <property type="molecule type" value="Genomic_DNA"/>
</dbReference>
<dbReference type="Proteomes" id="UP000217545">
    <property type="component" value="Plasmid pP63_b"/>
</dbReference>
<feature type="compositionally biased region" description="Basic and acidic residues" evidence="1">
    <location>
        <begin position="53"/>
        <end position="62"/>
    </location>
</feature>
<reference evidence="3 4" key="1">
    <citation type="journal article" date="2017" name="Front. Microbiol.">
        <title>Phaeobacter piscinae sp. nov., a species of the Roseobacter group and potential aquaculture probiont.</title>
        <authorList>
            <person name="Sonnenschein E.C."/>
            <person name="Phippen C.B.W."/>
            <person name="Nielsen K.F."/>
            <person name="Mateiu R.V."/>
            <person name="Melchiorsen J."/>
            <person name="Gram L."/>
            <person name="Overmann J."/>
            <person name="Freese H.M."/>
        </authorList>
    </citation>
    <scope>NUCLEOTIDE SEQUENCE [LARGE SCALE GENOMIC DNA]</scope>
    <source>
        <strain evidence="3 4">P63</strain>
    </source>
</reference>
<dbReference type="GeneID" id="31848467"/>
<evidence type="ECO:0000313" key="3">
    <source>
        <dbReference type="EMBL" id="ATF08018.1"/>
    </source>
</evidence>